<dbReference type="AlphaFoldDB" id="D3VHA9"/>
<dbReference type="Gene3D" id="1.10.290.10">
    <property type="entry name" value="Topoisomerase I, domain 4"/>
    <property type="match status" value="1"/>
</dbReference>
<evidence type="ECO:0000256" key="2">
    <source>
        <dbReference type="ARBA" id="ARBA00009446"/>
    </source>
</evidence>
<dbReference type="Gene3D" id="3.40.50.140">
    <property type="match status" value="1"/>
</dbReference>
<dbReference type="InterPro" id="IPR006171">
    <property type="entry name" value="TOPRIM_dom"/>
</dbReference>
<dbReference type="Gene3D" id="1.10.460.10">
    <property type="entry name" value="Topoisomerase I, domain 2"/>
    <property type="match status" value="1"/>
</dbReference>
<feature type="binding site" evidence="8">
    <location>
        <position position="103"/>
    </location>
    <ligand>
        <name>Mg(2+)</name>
        <dbReference type="ChEBI" id="CHEBI:18420"/>
        <label>2</label>
    </ligand>
</feature>
<dbReference type="InterPro" id="IPR003601">
    <property type="entry name" value="Topo_IA_2"/>
</dbReference>
<dbReference type="RefSeq" id="WP_013184475.1">
    <property type="nucleotide sequence ID" value="NC_014228.1"/>
</dbReference>
<dbReference type="GO" id="GO:0006265">
    <property type="term" value="P:DNA topological change"/>
    <property type="evidence" value="ECO:0007669"/>
    <property type="project" value="UniProtKB-UniRule"/>
</dbReference>
<feature type="region of interest" description="Interaction with DNA" evidence="8">
    <location>
        <begin position="194"/>
        <end position="199"/>
    </location>
</feature>
<evidence type="ECO:0000256" key="3">
    <source>
        <dbReference type="ARBA" id="ARBA00022723"/>
    </source>
</evidence>
<dbReference type="GeneID" id="24903197"/>
<evidence type="ECO:0000256" key="1">
    <source>
        <dbReference type="ARBA" id="ARBA00000213"/>
    </source>
</evidence>
<evidence type="ECO:0000256" key="9">
    <source>
        <dbReference type="SAM" id="MobiDB-lite"/>
    </source>
</evidence>
<keyword evidence="7 8" id="KW-0413">Isomerase</keyword>
<dbReference type="Pfam" id="PF01131">
    <property type="entry name" value="Topoisom_bac"/>
    <property type="match status" value="1"/>
</dbReference>
<dbReference type="PANTHER" id="PTHR11390:SF21">
    <property type="entry name" value="DNA TOPOISOMERASE 3-ALPHA"/>
    <property type="match status" value="1"/>
</dbReference>
<dbReference type="Proteomes" id="UP000008075">
    <property type="component" value="Chromosome"/>
</dbReference>
<dbReference type="PROSITE" id="PS52039">
    <property type="entry name" value="TOPO_IA_2"/>
    <property type="match status" value="1"/>
</dbReference>
<dbReference type="SMART" id="SM00436">
    <property type="entry name" value="TOP1Bc"/>
    <property type="match status" value="1"/>
</dbReference>
<keyword evidence="3 8" id="KW-0479">Metal-binding</keyword>
<dbReference type="InterPro" id="IPR013826">
    <property type="entry name" value="Topo_IA_cen_sub3"/>
</dbReference>
<comment type="function">
    <text evidence="8">Releases the supercoiling and torsional tension of DNA, which is introduced during the DNA replication and transcription, by transiently cleaving and rejoining one strand of the DNA duplex. Introduces a single-strand break via transesterification at a target site in duplex DNA. The scissile phosphodiester is attacked by the catalytic tyrosine of the enzyme, resulting in the formation of a DNA-(5'-phosphotyrosyl)-enzyme intermediate and the expulsion of a 3'-OH DNA strand. The free DNA strand then undergoes passage around the unbroken strand, thus removing DNA supercoils. Finally, in the religation step, the DNA 3'-OH attacks the covalent intermediate to expel the active-site tyrosine and restore the DNA phosphodiester backbone.</text>
</comment>
<proteinExistence type="inferred from homology"/>
<feature type="binding site" evidence="8">
    <location>
        <position position="105"/>
    </location>
    <ligand>
        <name>Mg(2+)</name>
        <dbReference type="ChEBI" id="CHEBI:18420"/>
        <label>2</label>
    </ligand>
</feature>
<dbReference type="PRINTS" id="PR00417">
    <property type="entry name" value="PRTPISMRASEI"/>
</dbReference>
<evidence type="ECO:0000256" key="8">
    <source>
        <dbReference type="HAMAP-Rule" id="MF_00953"/>
    </source>
</evidence>
<dbReference type="CDD" id="cd00186">
    <property type="entry name" value="TOP1Ac"/>
    <property type="match status" value="1"/>
</dbReference>
<feature type="binding site" evidence="8">
    <location>
        <position position="7"/>
    </location>
    <ligand>
        <name>Mg(2+)</name>
        <dbReference type="ChEBI" id="CHEBI:18420"/>
        <label>1</label>
        <note>catalytic</note>
    </ligand>
</feature>
<dbReference type="NCBIfam" id="TIGR01056">
    <property type="entry name" value="topB"/>
    <property type="match status" value="1"/>
</dbReference>
<dbReference type="EMBL" id="FN667742">
    <property type="protein sequence ID" value="CBJ90554.1"/>
    <property type="molecule type" value="Genomic_DNA"/>
</dbReference>
<feature type="site" description="Interaction with DNA" evidence="8">
    <location>
        <position position="170"/>
    </location>
</feature>
<comment type="cofactor">
    <cofactor evidence="8">
        <name>Mg(2+)</name>
        <dbReference type="ChEBI" id="CHEBI:18420"/>
    </cofactor>
    <text evidence="8">Binds two Mg(2+) per subunit.</text>
</comment>
<evidence type="ECO:0000256" key="7">
    <source>
        <dbReference type="ARBA" id="ARBA00023235"/>
    </source>
</evidence>
<dbReference type="InterPro" id="IPR013824">
    <property type="entry name" value="Topo_IA_cen_sub1"/>
</dbReference>
<dbReference type="HOGENOM" id="CLU_002929_5_2_6"/>
<keyword evidence="6 8" id="KW-0238">DNA-binding</keyword>
<dbReference type="FunFam" id="1.10.290.10:FF:000004">
    <property type="entry name" value="DNA topoisomerase 3"/>
    <property type="match status" value="1"/>
</dbReference>
<dbReference type="GO" id="GO:0003677">
    <property type="term" value="F:DNA binding"/>
    <property type="evidence" value="ECO:0007669"/>
    <property type="project" value="UniProtKB-KW"/>
</dbReference>
<evidence type="ECO:0000256" key="5">
    <source>
        <dbReference type="ARBA" id="ARBA00023029"/>
    </source>
</evidence>
<dbReference type="InterPro" id="IPR003602">
    <property type="entry name" value="Topo_IA_DNA-bd_dom"/>
</dbReference>
<sequence>MRLFIAEKPSLARAIADVLPKPHRRGDGFIECGNNQFVTWCVGHLLEQAEPDAYDSRYARWVLTDLPIIPEKWQLKPRPAVAKQLNTIKSLLERASEIVHAGDPDREGQLLVDEVLDFLDLDAEKKQNVQRCLINDLNPQAVIKAVERLRNNREFIPLCVSALARARADWLYGINMTRAYTLLGRNAGYQGVLSVGRVQTPVLGLVVRRDEEIEHFVPKDFFEVKAHIVTPSEERFTAIWQPSESCIDFQDEEGRIIHRPLAEHVVARITGQPAIVTAYQDKRESETAPLPFSLSSLQIEAAKRYGLSAQDVLDICQRLYETHKLITYPRSDSRYLPEEHFTGRHAVLNAISVHAAHLLPQDALDTERKNRCWDDKKVDAHHAIVPTARSSQVNLTKNENDIYSLIARQYLMQFFPDAIFRKCTIELDIAGGKFIAKARFLAEAGWRTLLGHKERDEENEGTPLPIVAKGDELLCEKGEMVERQTQPPRPFTDATLLSAMTGIARFVQDKALKKVLRATDGLGTEATRAGIIELLFRREFLYKKGRHIHATPAGRALIHVLPDMAVLPDMTAHWESRLTQISEKQFRYQDFMSPLQETLQQLIRQAKQYRNLKAFRDLPPVPAKGKKGKQLKSSKSKNR</sequence>
<keyword evidence="5 8" id="KW-0799">Topoisomerase</keyword>
<keyword evidence="4 8" id="KW-0460">Magnesium</keyword>
<dbReference type="GO" id="GO:0000287">
    <property type="term" value="F:magnesium ion binding"/>
    <property type="evidence" value="ECO:0007669"/>
    <property type="project" value="UniProtKB-UniRule"/>
</dbReference>
<evidence type="ECO:0000256" key="6">
    <source>
        <dbReference type="ARBA" id="ARBA00023125"/>
    </source>
</evidence>
<evidence type="ECO:0000256" key="4">
    <source>
        <dbReference type="ARBA" id="ARBA00022842"/>
    </source>
</evidence>
<comment type="similarity">
    <text evidence="2 8">Belongs to the type IA topoisomerase family.</text>
</comment>
<dbReference type="HAMAP" id="MF_00953">
    <property type="entry name" value="Topoisom_3_prok"/>
    <property type="match status" value="1"/>
</dbReference>
<dbReference type="InterPro" id="IPR023406">
    <property type="entry name" value="Topo_IA_AS"/>
</dbReference>
<feature type="site" description="Interaction with DNA" evidence="8">
    <location>
        <position position="178"/>
    </location>
</feature>
<evidence type="ECO:0000313" key="13">
    <source>
        <dbReference type="Proteomes" id="UP000008075"/>
    </source>
</evidence>
<dbReference type="STRING" id="406817.XNC1_2496"/>
<name>D3VHA9_XENNA</name>
<dbReference type="Pfam" id="PF01751">
    <property type="entry name" value="Toprim"/>
    <property type="match status" value="1"/>
</dbReference>
<dbReference type="GO" id="GO:0043597">
    <property type="term" value="C:cytoplasmic replication fork"/>
    <property type="evidence" value="ECO:0007669"/>
    <property type="project" value="TreeGrafter"/>
</dbReference>
<dbReference type="PANTHER" id="PTHR11390">
    <property type="entry name" value="PROKARYOTIC DNA TOPOISOMERASE"/>
    <property type="match status" value="1"/>
</dbReference>
<accession>D3VHA9</accession>
<dbReference type="GO" id="GO:0003917">
    <property type="term" value="F:DNA topoisomerase type I (single strand cut, ATP-independent) activity"/>
    <property type="evidence" value="ECO:0007669"/>
    <property type="project" value="UniProtKB-UniRule"/>
</dbReference>
<dbReference type="FunFam" id="3.40.50.140:FF:000004">
    <property type="entry name" value="DNA topoisomerase 3"/>
    <property type="match status" value="1"/>
</dbReference>
<dbReference type="InterPro" id="IPR013825">
    <property type="entry name" value="Topo_IA_cen_sub2"/>
</dbReference>
<dbReference type="SUPFAM" id="SSF56712">
    <property type="entry name" value="Prokaryotic type I DNA topoisomerase"/>
    <property type="match status" value="1"/>
</dbReference>
<reference evidence="12 13" key="1">
    <citation type="journal article" date="2011" name="PLoS ONE">
        <title>The entomopathogenic bacterial endosymbionts xenorhabdus and photorhabdus: convergent lifestyles from divergent genomes.</title>
        <authorList>
            <person name="Chaston J.M."/>
            <person name="Suen G."/>
            <person name="Tucker S.L."/>
            <person name="Andersen A.W."/>
            <person name="Bhasin A."/>
            <person name="Bode E."/>
            <person name="Bode H.B."/>
            <person name="Brachmann A.O."/>
            <person name="Cowles C.E."/>
            <person name="Cowles K.N."/>
            <person name="Darby C."/>
            <person name="de Leon L."/>
            <person name="Drace K."/>
            <person name="Du Z."/>
            <person name="Givaudan A."/>
            <person name="Herbert Tran E.E."/>
            <person name="Jewell K.A."/>
            <person name="Knack J.J."/>
            <person name="Krasomil-Osterfeld K.C."/>
            <person name="Kukor R."/>
            <person name="Lanois A."/>
            <person name="Latreille P."/>
            <person name="Leimgruber N.K."/>
            <person name="Lipke C.M."/>
            <person name="Liu R."/>
            <person name="Lu X."/>
            <person name="Martens E.C."/>
            <person name="Marri P.R."/>
            <person name="Medigue C."/>
            <person name="Menard M.L."/>
            <person name="Miller N.M."/>
            <person name="Morales-Soto N."/>
            <person name="Norton S."/>
            <person name="Ogier J.C."/>
            <person name="Orchard S.S."/>
            <person name="Park D."/>
            <person name="Park Y."/>
            <person name="Qurollo B.A."/>
            <person name="Sugar D.R."/>
            <person name="Richards G.R."/>
            <person name="Rouy Z."/>
            <person name="Slominski B."/>
            <person name="Slominski K."/>
            <person name="Snyder H."/>
            <person name="Tjaden B.C."/>
            <person name="van der Hoeven R."/>
            <person name="Welch R.D."/>
            <person name="Wheeler C."/>
            <person name="Xiang B."/>
            <person name="Barbazuk B."/>
            <person name="Gaudriault S."/>
            <person name="Goodner B."/>
            <person name="Slater S.C."/>
            <person name="Forst S."/>
            <person name="Goldman B.S."/>
            <person name="Goodrich-Blair H."/>
        </authorList>
    </citation>
    <scope>NUCLEOTIDE SEQUENCE [LARGE SCALE GENOMIC DNA]</scope>
    <source>
        <strain evidence="13">ATCC 19061 / DSM 3370 / CCUG 14189 / LMG 1036 / NCIMB 9965 / AN6</strain>
    </source>
</reference>
<evidence type="ECO:0000259" key="10">
    <source>
        <dbReference type="PROSITE" id="PS50880"/>
    </source>
</evidence>
<gene>
    <name evidence="8 12" type="primary">topB</name>
    <name evidence="12" type="ordered locus">XNC1_2496</name>
</gene>
<protein>
    <recommendedName>
        <fullName evidence="8">DNA topoisomerase 3</fullName>
        <ecNumber evidence="8">5.6.2.1</ecNumber>
    </recommendedName>
    <alternativeName>
        <fullName evidence="8">DNA topoisomerase III</fullName>
    </alternativeName>
</protein>
<dbReference type="PROSITE" id="PS50880">
    <property type="entry name" value="TOPRIM"/>
    <property type="match status" value="1"/>
</dbReference>
<dbReference type="InterPro" id="IPR013497">
    <property type="entry name" value="Topo_IA_cen"/>
</dbReference>
<dbReference type="CDD" id="cd03362">
    <property type="entry name" value="TOPRIM_TopoIA_TopoIII"/>
    <property type="match status" value="1"/>
</dbReference>
<dbReference type="SMART" id="SM00437">
    <property type="entry name" value="TOP1Ac"/>
    <property type="match status" value="1"/>
</dbReference>
<feature type="active site" description="O-(5'-phospho-DNA)-tyrosine intermediate" evidence="8">
    <location>
        <position position="328"/>
    </location>
</feature>
<dbReference type="GO" id="GO:0006310">
    <property type="term" value="P:DNA recombination"/>
    <property type="evidence" value="ECO:0007669"/>
    <property type="project" value="TreeGrafter"/>
</dbReference>
<dbReference type="eggNOG" id="COG0550">
    <property type="taxonomic scope" value="Bacteria"/>
</dbReference>
<feature type="region of interest" description="Disordered" evidence="9">
    <location>
        <begin position="617"/>
        <end position="639"/>
    </location>
</feature>
<dbReference type="PROSITE" id="PS00396">
    <property type="entry name" value="TOPO_IA_1"/>
    <property type="match status" value="1"/>
</dbReference>
<feature type="binding site" evidence="8">
    <location>
        <position position="103"/>
    </location>
    <ligand>
        <name>Mg(2+)</name>
        <dbReference type="ChEBI" id="CHEBI:18420"/>
        <label>1</label>
        <note>catalytic</note>
    </ligand>
</feature>
<feature type="site" description="Interaction with DNA" evidence="8">
    <location>
        <position position="61"/>
    </location>
</feature>
<evidence type="ECO:0000259" key="11">
    <source>
        <dbReference type="PROSITE" id="PS52039"/>
    </source>
</evidence>
<organism evidence="12 13">
    <name type="scientific">Xenorhabdus nematophila (strain ATCC 19061 / DSM 3370 / CCUG 14189 / LMG 1036 / NCIMB 9965 / AN6)</name>
    <dbReference type="NCBI Taxonomy" id="406817"/>
    <lineage>
        <taxon>Bacteria</taxon>
        <taxon>Pseudomonadati</taxon>
        <taxon>Pseudomonadota</taxon>
        <taxon>Gammaproteobacteria</taxon>
        <taxon>Enterobacterales</taxon>
        <taxon>Morganellaceae</taxon>
        <taxon>Xenorhabdus</taxon>
    </lineage>
</organism>
<feature type="compositionally biased region" description="Basic residues" evidence="9">
    <location>
        <begin position="624"/>
        <end position="639"/>
    </location>
</feature>
<dbReference type="Gene3D" id="2.70.20.10">
    <property type="entry name" value="Topoisomerase I, domain 3"/>
    <property type="match status" value="1"/>
</dbReference>
<dbReference type="InterPro" id="IPR000380">
    <property type="entry name" value="Topo_IA"/>
</dbReference>
<feature type="domain" description="Topo IA-type catalytic" evidence="11">
    <location>
        <begin position="155"/>
        <end position="603"/>
    </location>
</feature>
<feature type="site" description="Interaction with DNA" evidence="8">
    <location>
        <position position="330"/>
    </location>
</feature>
<evidence type="ECO:0000313" key="12">
    <source>
        <dbReference type="EMBL" id="CBJ90554.1"/>
    </source>
</evidence>
<dbReference type="NCBIfam" id="NF005829">
    <property type="entry name" value="PRK07726.1"/>
    <property type="match status" value="1"/>
</dbReference>
<dbReference type="InterPro" id="IPR034144">
    <property type="entry name" value="TOPRIM_TopoIII"/>
</dbReference>
<feature type="domain" description="Toprim" evidence="10">
    <location>
        <begin position="1"/>
        <end position="134"/>
    </location>
</feature>
<dbReference type="EC" id="5.6.2.1" evidence="8"/>
<dbReference type="GO" id="GO:0006281">
    <property type="term" value="P:DNA repair"/>
    <property type="evidence" value="ECO:0007669"/>
    <property type="project" value="TreeGrafter"/>
</dbReference>
<feature type="site" description="Interaction with DNA" evidence="8">
    <location>
        <position position="185"/>
    </location>
</feature>
<dbReference type="InterPro" id="IPR023405">
    <property type="entry name" value="Topo_IA_core_domain"/>
</dbReference>
<keyword evidence="13" id="KW-1185">Reference proteome</keyword>
<dbReference type="SMART" id="SM00493">
    <property type="entry name" value="TOPRIM"/>
    <property type="match status" value="1"/>
</dbReference>
<dbReference type="KEGG" id="xne:XNC1_2496"/>
<comment type="catalytic activity">
    <reaction evidence="1 8">
        <text>ATP-independent breakage of single-stranded DNA, followed by passage and rejoining.</text>
        <dbReference type="EC" id="5.6.2.1"/>
    </reaction>
</comment>
<dbReference type="InterPro" id="IPR005738">
    <property type="entry name" value="TopoIII"/>
</dbReference>